<evidence type="ECO:0000256" key="4">
    <source>
        <dbReference type="ARBA" id="ARBA00023163"/>
    </source>
</evidence>
<proteinExistence type="predicted"/>
<gene>
    <name evidence="6" type="ORF">MORIYA_0548</name>
</gene>
<dbReference type="InterPro" id="IPR011051">
    <property type="entry name" value="RmlC_Cupin_sf"/>
</dbReference>
<dbReference type="SMART" id="SM00342">
    <property type="entry name" value="HTH_ARAC"/>
    <property type="match status" value="1"/>
</dbReference>
<evidence type="ECO:0000313" key="7">
    <source>
        <dbReference type="Proteomes" id="UP000250163"/>
    </source>
</evidence>
<dbReference type="InterPro" id="IPR003313">
    <property type="entry name" value="AraC-bd"/>
</dbReference>
<dbReference type="InterPro" id="IPR018060">
    <property type="entry name" value="HTH_AraC"/>
</dbReference>
<keyword evidence="4" id="KW-0804">Transcription</keyword>
<evidence type="ECO:0000256" key="3">
    <source>
        <dbReference type="ARBA" id="ARBA00023125"/>
    </source>
</evidence>
<dbReference type="GO" id="GO:0043565">
    <property type="term" value="F:sequence-specific DNA binding"/>
    <property type="evidence" value="ECO:0007669"/>
    <property type="project" value="InterPro"/>
</dbReference>
<dbReference type="Gene3D" id="1.10.10.60">
    <property type="entry name" value="Homeodomain-like"/>
    <property type="match status" value="2"/>
</dbReference>
<dbReference type="SUPFAM" id="SSF51182">
    <property type="entry name" value="RmlC-like cupins"/>
    <property type="match status" value="1"/>
</dbReference>
<dbReference type="PROSITE" id="PS00041">
    <property type="entry name" value="HTH_ARAC_FAMILY_1"/>
    <property type="match status" value="1"/>
</dbReference>
<dbReference type="Pfam" id="PF12833">
    <property type="entry name" value="HTH_18"/>
    <property type="match status" value="1"/>
</dbReference>
<dbReference type="AlphaFoldDB" id="A0A330LLE9"/>
<keyword evidence="1" id="KW-0678">Repressor</keyword>
<dbReference type="InterPro" id="IPR009057">
    <property type="entry name" value="Homeodomain-like_sf"/>
</dbReference>
<dbReference type="CDD" id="cd06124">
    <property type="entry name" value="cupin_NimR-like_N"/>
    <property type="match status" value="1"/>
</dbReference>
<accession>A0A330LLE9</accession>
<keyword evidence="7" id="KW-1185">Reference proteome</keyword>
<evidence type="ECO:0000313" key="6">
    <source>
        <dbReference type="EMBL" id="SQD77026.1"/>
    </source>
</evidence>
<dbReference type="KEGG" id="mya:MORIYA_0548"/>
<dbReference type="OrthoDB" id="5949386at2"/>
<sequence length="265" mass="30208">MTTYSDLLTKIEPIDLGYIIDSDKPVLPYWKQVTNAMCSTPHCHPRGQFIFSVRGITRVVTDDGIFLIPPSQAFWCPPNVTHELVFSGAVDIANLFIDPAWVYSLPLHPQIFNVSALVNYLVKRSMQMGCDYKPNGKEYRLMLVLLDEISVLDKSLLALPWSNRDKLNAILCLLVKEPCNIDTIDQWAESIHVSPRTLARMFQKELGMTFTEWRMRIRLFYAIEQLHAGKSVTYIALELGYSTPSAFIAAFRKIMGKSPLEYITV</sequence>
<dbReference type="InterPro" id="IPR014710">
    <property type="entry name" value="RmlC-like_jellyroll"/>
</dbReference>
<dbReference type="PANTHER" id="PTHR11019">
    <property type="entry name" value="HTH-TYPE TRANSCRIPTIONAL REGULATOR NIMR"/>
    <property type="match status" value="1"/>
</dbReference>
<dbReference type="FunFam" id="1.10.10.60:FF:000132">
    <property type="entry name" value="AraC family transcriptional regulator"/>
    <property type="match status" value="1"/>
</dbReference>
<keyword evidence="3" id="KW-0238">DNA-binding</keyword>
<dbReference type="Proteomes" id="UP000250163">
    <property type="component" value="Chromosome MORIYA"/>
</dbReference>
<dbReference type="SUPFAM" id="SSF46689">
    <property type="entry name" value="Homeodomain-like"/>
    <property type="match status" value="1"/>
</dbReference>
<dbReference type="RefSeq" id="WP_112712463.1">
    <property type="nucleotide sequence ID" value="NZ_LS483250.1"/>
</dbReference>
<reference evidence="7" key="1">
    <citation type="submission" date="2018-05" db="EMBL/GenBank/DDBJ databases">
        <authorList>
            <person name="Cea G.-C."/>
            <person name="William W."/>
        </authorList>
    </citation>
    <scope>NUCLEOTIDE SEQUENCE [LARGE SCALE GENOMIC DNA]</scope>
    <source>
        <strain evidence="7">DB21MT 5</strain>
    </source>
</reference>
<dbReference type="GO" id="GO:0003700">
    <property type="term" value="F:DNA-binding transcription factor activity"/>
    <property type="evidence" value="ECO:0007669"/>
    <property type="project" value="InterPro"/>
</dbReference>
<dbReference type="Pfam" id="PF02311">
    <property type="entry name" value="AraC_binding"/>
    <property type="match status" value="1"/>
</dbReference>
<protein>
    <submittedName>
        <fullName evidence="6">Transcriptional regulator, AraC family</fullName>
    </submittedName>
</protein>
<evidence type="ECO:0000256" key="2">
    <source>
        <dbReference type="ARBA" id="ARBA00023015"/>
    </source>
</evidence>
<name>A0A330LLE9_9GAMM</name>
<evidence type="ECO:0000256" key="1">
    <source>
        <dbReference type="ARBA" id="ARBA00022491"/>
    </source>
</evidence>
<dbReference type="InterPro" id="IPR018062">
    <property type="entry name" value="HTH_AraC-typ_CS"/>
</dbReference>
<dbReference type="EMBL" id="LS483250">
    <property type="protein sequence ID" value="SQD77026.1"/>
    <property type="molecule type" value="Genomic_DNA"/>
</dbReference>
<feature type="domain" description="HTH araC/xylS-type" evidence="5">
    <location>
        <begin position="165"/>
        <end position="265"/>
    </location>
</feature>
<dbReference type="Gene3D" id="2.60.120.10">
    <property type="entry name" value="Jelly Rolls"/>
    <property type="match status" value="1"/>
</dbReference>
<dbReference type="PROSITE" id="PS01124">
    <property type="entry name" value="HTH_ARAC_FAMILY_2"/>
    <property type="match status" value="1"/>
</dbReference>
<keyword evidence="2" id="KW-0805">Transcription regulation</keyword>
<organism evidence="6 7">
    <name type="scientific">Moritella yayanosii</name>
    <dbReference type="NCBI Taxonomy" id="69539"/>
    <lineage>
        <taxon>Bacteria</taxon>
        <taxon>Pseudomonadati</taxon>
        <taxon>Pseudomonadota</taxon>
        <taxon>Gammaproteobacteria</taxon>
        <taxon>Alteromonadales</taxon>
        <taxon>Moritellaceae</taxon>
        <taxon>Moritella</taxon>
    </lineage>
</organism>
<dbReference type="PANTHER" id="PTHR11019:SF159">
    <property type="entry name" value="TRANSCRIPTIONAL REGULATOR-RELATED"/>
    <property type="match status" value="1"/>
</dbReference>
<evidence type="ECO:0000259" key="5">
    <source>
        <dbReference type="PROSITE" id="PS01124"/>
    </source>
</evidence>